<dbReference type="Proteomes" id="UP001143480">
    <property type="component" value="Unassembled WGS sequence"/>
</dbReference>
<evidence type="ECO:0000313" key="8">
    <source>
        <dbReference type="Proteomes" id="UP001143480"/>
    </source>
</evidence>
<dbReference type="GO" id="GO:0005737">
    <property type="term" value="C:cytoplasm"/>
    <property type="evidence" value="ECO:0007669"/>
    <property type="project" value="TreeGrafter"/>
</dbReference>
<dbReference type="PANTHER" id="PTHR43557:SF2">
    <property type="entry name" value="RIESKE DOMAIN-CONTAINING PROTEIN-RELATED"/>
    <property type="match status" value="1"/>
</dbReference>
<evidence type="ECO:0000256" key="4">
    <source>
        <dbReference type="ARBA" id="ARBA00023002"/>
    </source>
</evidence>
<keyword evidence="8" id="KW-1185">Reference proteome</keyword>
<evidence type="ECO:0000259" key="6">
    <source>
        <dbReference type="Pfam" id="PF14759"/>
    </source>
</evidence>
<dbReference type="Pfam" id="PF14759">
    <property type="entry name" value="Reductase_C"/>
    <property type="match status" value="1"/>
</dbReference>
<reference evidence="7" key="2">
    <citation type="submission" date="2023-01" db="EMBL/GenBank/DDBJ databases">
        <authorList>
            <person name="Sun Q."/>
            <person name="Evtushenko L."/>
        </authorList>
    </citation>
    <scope>NUCLEOTIDE SEQUENCE</scope>
    <source>
        <strain evidence="7">VKM Ac-1321</strain>
    </source>
</reference>
<comment type="caution">
    <text evidence="7">The sequence shown here is derived from an EMBL/GenBank/DDBJ whole genome shotgun (WGS) entry which is preliminary data.</text>
</comment>
<keyword evidence="3" id="KW-0274">FAD</keyword>
<dbReference type="PRINTS" id="PR00411">
    <property type="entry name" value="PNDRDTASEI"/>
</dbReference>
<dbReference type="SUPFAM" id="SSF51905">
    <property type="entry name" value="FAD/NAD(P)-binding domain"/>
    <property type="match status" value="1"/>
</dbReference>
<dbReference type="InterPro" id="IPR050446">
    <property type="entry name" value="FAD-oxidoreductase/Apoptosis"/>
</dbReference>
<sequence>MADERTFVIVGAGLTGAKAAETLRAEGFTGTIVLIGEEIERPYERPPLSKDYLRELEGAREKAFVHDLSWYADNDIDLRLATRVTHLDAVLKRVTLDGVDELHYDRLLLATGSRVRTLDVPGASLPGVRYLRTLDEAEALLDQLKSAANVVVVGAGWIGLETAAAARHHGAAVTVVELGSLPLQRVLGDEVAAVYADLHRAHGVTFHFGASVASFRGDTRLESVVLADGTELPADLAVIGVGIQPNTELAVDGGLAVDNGILVDAGLRTSVPDIYAAGDVVNLDHPLLGSRIRVEHWANALNGGKAAARALLGQEVVYDRVPYFYSDQYDLGMEYSGHAPQGTYDRVVFRGDPTVRDGKAPEFIAFWLQDGRVLAGLNANIWDVTDPIQALIRAGYNGTTVDPAKLADPDVPLDQLLA</sequence>
<keyword evidence="2" id="KW-0285">Flavoprotein</keyword>
<dbReference type="PANTHER" id="PTHR43557">
    <property type="entry name" value="APOPTOSIS-INDUCING FACTOR 1"/>
    <property type="match status" value="1"/>
</dbReference>
<evidence type="ECO:0000259" key="5">
    <source>
        <dbReference type="Pfam" id="PF07992"/>
    </source>
</evidence>
<dbReference type="PRINTS" id="PR00368">
    <property type="entry name" value="FADPNR"/>
</dbReference>
<dbReference type="Pfam" id="PF07992">
    <property type="entry name" value="Pyr_redox_2"/>
    <property type="match status" value="1"/>
</dbReference>
<organism evidence="7 8">
    <name type="scientific">Dactylosporangium matsuzakiense</name>
    <dbReference type="NCBI Taxonomy" id="53360"/>
    <lineage>
        <taxon>Bacteria</taxon>
        <taxon>Bacillati</taxon>
        <taxon>Actinomycetota</taxon>
        <taxon>Actinomycetes</taxon>
        <taxon>Micromonosporales</taxon>
        <taxon>Micromonosporaceae</taxon>
        <taxon>Dactylosporangium</taxon>
    </lineage>
</organism>
<protein>
    <submittedName>
        <fullName evidence="7">Ferredoxin</fullName>
    </submittedName>
</protein>
<dbReference type="InterPro" id="IPR023753">
    <property type="entry name" value="FAD/NAD-binding_dom"/>
</dbReference>
<dbReference type="Gene3D" id="3.50.50.60">
    <property type="entry name" value="FAD/NAD(P)-binding domain"/>
    <property type="match status" value="2"/>
</dbReference>
<comment type="cofactor">
    <cofactor evidence="1">
        <name>FAD</name>
        <dbReference type="ChEBI" id="CHEBI:57692"/>
    </cofactor>
</comment>
<feature type="domain" description="Reductase C-terminal" evidence="6">
    <location>
        <begin position="323"/>
        <end position="417"/>
    </location>
</feature>
<dbReference type="Gene3D" id="3.30.390.30">
    <property type="match status" value="1"/>
</dbReference>
<evidence type="ECO:0000256" key="1">
    <source>
        <dbReference type="ARBA" id="ARBA00001974"/>
    </source>
</evidence>
<evidence type="ECO:0000256" key="2">
    <source>
        <dbReference type="ARBA" id="ARBA00022630"/>
    </source>
</evidence>
<feature type="domain" description="FAD/NAD(P)-binding" evidence="5">
    <location>
        <begin position="7"/>
        <end position="303"/>
    </location>
</feature>
<dbReference type="GO" id="GO:0016651">
    <property type="term" value="F:oxidoreductase activity, acting on NAD(P)H"/>
    <property type="evidence" value="ECO:0007669"/>
    <property type="project" value="TreeGrafter"/>
</dbReference>
<reference evidence="7" key="1">
    <citation type="journal article" date="2014" name="Int. J. Syst. Evol. Microbiol.">
        <title>Complete genome sequence of Corynebacterium casei LMG S-19264T (=DSM 44701T), isolated from a smear-ripened cheese.</title>
        <authorList>
            <consortium name="US DOE Joint Genome Institute (JGI-PGF)"/>
            <person name="Walter F."/>
            <person name="Albersmeier A."/>
            <person name="Kalinowski J."/>
            <person name="Ruckert C."/>
        </authorList>
    </citation>
    <scope>NUCLEOTIDE SEQUENCE</scope>
    <source>
        <strain evidence="7">VKM Ac-1321</strain>
    </source>
</reference>
<dbReference type="InterPro" id="IPR016156">
    <property type="entry name" value="FAD/NAD-linked_Rdtase_dimer_sf"/>
</dbReference>
<proteinExistence type="predicted"/>
<keyword evidence="4" id="KW-0560">Oxidoreductase</keyword>
<dbReference type="SUPFAM" id="SSF55424">
    <property type="entry name" value="FAD/NAD-linked reductases, dimerisation (C-terminal) domain"/>
    <property type="match status" value="1"/>
</dbReference>
<dbReference type="RefSeq" id="WP_261961056.1">
    <property type="nucleotide sequence ID" value="NZ_BAAAXA010000001.1"/>
</dbReference>
<name>A0A9W6KU67_9ACTN</name>
<gene>
    <name evidence="7" type="ORF">GCM10017581_099360</name>
</gene>
<dbReference type="EMBL" id="BSFP01000130">
    <property type="protein sequence ID" value="GLL08176.1"/>
    <property type="molecule type" value="Genomic_DNA"/>
</dbReference>
<accession>A0A9W6KU67</accession>
<dbReference type="InterPro" id="IPR036188">
    <property type="entry name" value="FAD/NAD-bd_sf"/>
</dbReference>
<dbReference type="InterPro" id="IPR028202">
    <property type="entry name" value="Reductase_C"/>
</dbReference>
<evidence type="ECO:0000313" key="7">
    <source>
        <dbReference type="EMBL" id="GLL08176.1"/>
    </source>
</evidence>
<dbReference type="AlphaFoldDB" id="A0A9W6KU67"/>
<evidence type="ECO:0000256" key="3">
    <source>
        <dbReference type="ARBA" id="ARBA00022827"/>
    </source>
</evidence>